<feature type="compositionally biased region" description="Polar residues" evidence="1">
    <location>
        <begin position="1"/>
        <end position="11"/>
    </location>
</feature>
<evidence type="ECO:0000313" key="3">
    <source>
        <dbReference type="Proteomes" id="UP000516412"/>
    </source>
</evidence>
<keyword evidence="3" id="KW-1185">Reference proteome</keyword>
<evidence type="ECO:0000256" key="1">
    <source>
        <dbReference type="SAM" id="MobiDB-lite"/>
    </source>
</evidence>
<proteinExistence type="predicted"/>
<protein>
    <submittedName>
        <fullName evidence="2">Uncharacterized protein</fullName>
    </submittedName>
</protein>
<dbReference type="RefSeq" id="WP_187001368.1">
    <property type="nucleotide sequence ID" value="NZ_CP060414.2"/>
</dbReference>
<evidence type="ECO:0000313" key="2">
    <source>
        <dbReference type="EMBL" id="QNT58228.1"/>
    </source>
</evidence>
<name>A0A7H1M9B3_9NEIS</name>
<dbReference type="KEGG" id="nmus:H7A79_1109"/>
<organism evidence="2 3">
    <name type="scientific">Neisseria musculi</name>
    <dbReference type="NCBI Taxonomy" id="1815583"/>
    <lineage>
        <taxon>Bacteria</taxon>
        <taxon>Pseudomonadati</taxon>
        <taxon>Pseudomonadota</taxon>
        <taxon>Betaproteobacteria</taxon>
        <taxon>Neisseriales</taxon>
        <taxon>Neisseriaceae</taxon>
        <taxon>Neisseria</taxon>
    </lineage>
</organism>
<feature type="region of interest" description="Disordered" evidence="1">
    <location>
        <begin position="1"/>
        <end position="32"/>
    </location>
</feature>
<dbReference type="AlphaFoldDB" id="A0A7H1M9B3"/>
<dbReference type="Proteomes" id="UP000516412">
    <property type="component" value="Chromosome"/>
</dbReference>
<reference evidence="2" key="1">
    <citation type="submission" date="2024-06" db="EMBL/GenBank/DDBJ databases">
        <title>Complete Genome Sequence of mouse commensal type strain Neisseria musculi.</title>
        <authorList>
            <person name="Thapa E."/>
            <person name="Aluvathingal J."/>
            <person name="Nadendla S."/>
            <person name="Mehta A."/>
            <person name="Tettelin H."/>
            <person name="Weyand N.J."/>
        </authorList>
    </citation>
    <scope>NUCLEOTIDE SEQUENCE</scope>
    <source>
        <strain evidence="2">NW831</strain>
    </source>
</reference>
<sequence>MAKNTKSTEAQTPAPGSKPEEQTPAHEQAADVQAELAAARAEIDELTAKLAATENEKEALARELHALRGQTGKADKKADSREALLVRAAKGKELWRGGVLFNDQWQTVKRAEVGETAWARITDEPALERKEAE</sequence>
<gene>
    <name evidence="2" type="ORF">H7A79_1109</name>
</gene>
<accession>A0A7H1M9B3</accession>
<dbReference type="EMBL" id="CP060414">
    <property type="protein sequence ID" value="QNT58228.1"/>
    <property type="molecule type" value="Genomic_DNA"/>
</dbReference>